<comment type="caution">
    <text evidence="1">The sequence shown here is derived from an EMBL/GenBank/DDBJ whole genome shotgun (WGS) entry which is preliminary data.</text>
</comment>
<protein>
    <submittedName>
        <fullName evidence="1">Uncharacterized protein</fullName>
    </submittedName>
</protein>
<gene>
    <name evidence="1" type="ORF">FJU30_05880</name>
</gene>
<evidence type="ECO:0000313" key="2">
    <source>
        <dbReference type="Proteomes" id="UP000335415"/>
    </source>
</evidence>
<sequence length="100" mass="10679">MMFGRDGSAGGLKFAALRPGKALCSAIVYAGIPTARFKTVGLIIALAARERQLRAFAPGGPAAHIRDRGQKKALRIKQGLCIMFQARDVVVIGRAKTNDQ</sequence>
<keyword evidence="2" id="KW-1185">Reference proteome</keyword>
<dbReference type="AlphaFoldDB" id="A0A5J5G4M5"/>
<evidence type="ECO:0000313" key="1">
    <source>
        <dbReference type="EMBL" id="KAA9001815.1"/>
    </source>
</evidence>
<dbReference type="EMBL" id="VYKJ01000002">
    <property type="protein sequence ID" value="KAA9001815.1"/>
    <property type="molecule type" value="Genomic_DNA"/>
</dbReference>
<accession>A0A5J5G4M5</accession>
<name>A0A5J5G4M5_9GAMM</name>
<dbReference type="Proteomes" id="UP000335415">
    <property type="component" value="Unassembled WGS sequence"/>
</dbReference>
<proteinExistence type="predicted"/>
<reference evidence="1 2" key="1">
    <citation type="submission" date="2019-09" db="EMBL/GenBank/DDBJ databases">
        <authorList>
            <person name="Li Y."/>
        </authorList>
    </citation>
    <scope>NUCLEOTIDE SEQUENCE [LARGE SCALE GENOMIC DNA]</scope>
    <source>
        <strain evidence="1 2">L3-3HA</strain>
    </source>
</reference>
<organism evidence="1 2">
    <name type="scientific">Affinibrenneria salicis</name>
    <dbReference type="NCBI Taxonomy" id="2590031"/>
    <lineage>
        <taxon>Bacteria</taxon>
        <taxon>Pseudomonadati</taxon>
        <taxon>Pseudomonadota</taxon>
        <taxon>Gammaproteobacteria</taxon>
        <taxon>Enterobacterales</taxon>
        <taxon>Pectobacteriaceae</taxon>
        <taxon>Affinibrenneria</taxon>
    </lineage>
</organism>